<sequence length="495" mass="53351">MHKTLISQQTEPMRRNFLPIVALAVLATLVAGTFLYFAARASIIADDFSYFNVYAHQGTPFAYVVDHYLTHNGRIGQASLFAFTYALLGQSAIQLVPALMFLTLVAAVAYMMRRLVSFEQSPIVVSHSLATLIVAGGLVLSSSIFDSYLWLTSSTVYLGGLTFTALTFCLAFFLAERKITVRGALALALAATWAGMFTEPLTICTGIAGFLLLVAGLLRREATLRLVGGTLWLGSLLGFALIYFSPGTMARREYYGTEISLTGILKNLPSDLSLFFGHSSDWGYLLIAISALSLYALSAPTWRASLHPLRLMGLALAVFAIYFLAHTVIAKTGSPTIALRTFTNPAFAMAITSLLGLLALMRLVSPHKAKVPALMGAGVLALLTLLPATSYIATTAAALNLRAEHLELRSESIAQQRAEKSADEPIEFVPVRIALVSEAVDLHPAGSPQIEWVINAISTWYGVNDVSRVVVVPEPADYCIPASHLVKVDLTCPAS</sequence>
<dbReference type="EMBL" id="SPQC01000039">
    <property type="protein sequence ID" value="TFU21098.1"/>
    <property type="molecule type" value="Genomic_DNA"/>
</dbReference>
<gene>
    <name evidence="2" type="ORF">E4U03_09910</name>
</gene>
<keyword evidence="1" id="KW-0472">Membrane</keyword>
<evidence type="ECO:0000313" key="2">
    <source>
        <dbReference type="EMBL" id="TFU21098.1"/>
    </source>
</evidence>
<keyword evidence="1" id="KW-0812">Transmembrane</keyword>
<proteinExistence type="predicted"/>
<feature type="transmembrane region" description="Helical" evidence="1">
    <location>
        <begin position="92"/>
        <end position="112"/>
    </location>
</feature>
<evidence type="ECO:0008006" key="4">
    <source>
        <dbReference type="Google" id="ProtNLM"/>
    </source>
</evidence>
<feature type="transmembrane region" description="Helical" evidence="1">
    <location>
        <begin position="224"/>
        <end position="244"/>
    </location>
</feature>
<protein>
    <recommendedName>
        <fullName evidence="4">Glycosyltransferase RgtA/B/C/D-like domain-containing protein</fullName>
    </recommendedName>
</protein>
<feature type="transmembrane region" description="Helical" evidence="1">
    <location>
        <begin position="124"/>
        <end position="144"/>
    </location>
</feature>
<feature type="transmembrane region" description="Helical" evidence="1">
    <location>
        <begin position="311"/>
        <end position="330"/>
    </location>
</feature>
<feature type="transmembrane region" description="Helical" evidence="1">
    <location>
        <begin position="373"/>
        <end position="399"/>
    </location>
</feature>
<comment type="caution">
    <text evidence="2">The sequence shown here is derived from an EMBL/GenBank/DDBJ whole genome shotgun (WGS) entry which is preliminary data.</text>
</comment>
<reference evidence="2 3" key="1">
    <citation type="submission" date="2019-03" db="EMBL/GenBank/DDBJ databases">
        <title>Diversity of the mouse oral microbiome.</title>
        <authorList>
            <person name="Joseph S."/>
            <person name="Aduse-Opoku J."/>
            <person name="Curtis M."/>
            <person name="Wade W."/>
            <person name="Hashim A."/>
        </authorList>
    </citation>
    <scope>NUCLEOTIDE SEQUENCE [LARGE SCALE GENOMIC DNA]</scope>
    <source>
        <strain evidence="3">irhom_31</strain>
    </source>
</reference>
<evidence type="ECO:0000256" key="1">
    <source>
        <dbReference type="SAM" id="Phobius"/>
    </source>
</evidence>
<dbReference type="PROSITE" id="PS51318">
    <property type="entry name" value="TAT"/>
    <property type="match status" value="1"/>
</dbReference>
<feature type="transmembrane region" description="Helical" evidence="1">
    <location>
        <begin position="187"/>
        <end position="218"/>
    </location>
</feature>
<feature type="transmembrane region" description="Helical" evidence="1">
    <location>
        <begin position="20"/>
        <end position="39"/>
    </location>
</feature>
<dbReference type="RefSeq" id="WP_135013449.1">
    <property type="nucleotide sequence ID" value="NZ_JADGLK010000039.1"/>
</dbReference>
<feature type="transmembrane region" description="Helical" evidence="1">
    <location>
        <begin position="156"/>
        <end position="175"/>
    </location>
</feature>
<name>A0A4Y9F1M9_9MICC</name>
<evidence type="ECO:0000313" key="3">
    <source>
        <dbReference type="Proteomes" id="UP000297951"/>
    </source>
</evidence>
<feature type="transmembrane region" description="Helical" evidence="1">
    <location>
        <begin position="342"/>
        <end position="361"/>
    </location>
</feature>
<dbReference type="Proteomes" id="UP000297951">
    <property type="component" value="Unassembled WGS sequence"/>
</dbReference>
<dbReference type="InterPro" id="IPR006311">
    <property type="entry name" value="TAT_signal"/>
</dbReference>
<dbReference type="OrthoDB" id="2082501at2"/>
<accession>A0A4Y9F1M9</accession>
<keyword evidence="1" id="KW-1133">Transmembrane helix</keyword>
<organism evidence="2 3">
    <name type="scientific">Rothia nasimurium</name>
    <dbReference type="NCBI Taxonomy" id="85336"/>
    <lineage>
        <taxon>Bacteria</taxon>
        <taxon>Bacillati</taxon>
        <taxon>Actinomycetota</taxon>
        <taxon>Actinomycetes</taxon>
        <taxon>Micrococcales</taxon>
        <taxon>Micrococcaceae</taxon>
        <taxon>Rothia</taxon>
    </lineage>
</organism>
<dbReference type="AlphaFoldDB" id="A0A4Y9F1M9"/>
<feature type="transmembrane region" description="Helical" evidence="1">
    <location>
        <begin position="282"/>
        <end position="299"/>
    </location>
</feature>